<dbReference type="InterPro" id="IPR037138">
    <property type="entry name" value="His_deacetylse_dom_sf"/>
</dbReference>
<dbReference type="InterPro" id="IPR000286">
    <property type="entry name" value="HDACs"/>
</dbReference>
<feature type="domain" description="Histone deacetylase" evidence="2">
    <location>
        <begin position="168"/>
        <end position="244"/>
    </location>
</feature>
<dbReference type="PRINTS" id="PR01270">
    <property type="entry name" value="HDASUPER"/>
</dbReference>
<dbReference type="Pfam" id="PF00850">
    <property type="entry name" value="Hist_deacetyl"/>
    <property type="match status" value="2"/>
</dbReference>
<dbReference type="GO" id="GO:0004407">
    <property type="term" value="F:histone deacetylase activity"/>
    <property type="evidence" value="ECO:0007669"/>
    <property type="project" value="TreeGrafter"/>
</dbReference>
<evidence type="ECO:0000259" key="2">
    <source>
        <dbReference type="Pfam" id="PF00850"/>
    </source>
</evidence>
<dbReference type="InterPro" id="IPR023696">
    <property type="entry name" value="Ureohydrolase_dom_sf"/>
</dbReference>
<organism evidence="3 4">
    <name type="scientific">Desulfosarcina ovata subsp. ovata</name>
    <dbReference type="NCBI Taxonomy" id="2752305"/>
    <lineage>
        <taxon>Bacteria</taxon>
        <taxon>Pseudomonadati</taxon>
        <taxon>Thermodesulfobacteriota</taxon>
        <taxon>Desulfobacteria</taxon>
        <taxon>Desulfobacterales</taxon>
        <taxon>Desulfosarcinaceae</taxon>
        <taxon>Desulfosarcina</taxon>
    </lineage>
</organism>
<accession>A0A5K8A718</accession>
<evidence type="ECO:0000313" key="4">
    <source>
        <dbReference type="Proteomes" id="UP000422108"/>
    </source>
</evidence>
<evidence type="ECO:0000256" key="1">
    <source>
        <dbReference type="ARBA" id="ARBA00005947"/>
    </source>
</evidence>
<reference evidence="3 4" key="1">
    <citation type="submission" date="2019-11" db="EMBL/GenBank/DDBJ databases">
        <title>Comparative genomics of hydrocarbon-degrading Desulfosarcina strains.</title>
        <authorList>
            <person name="Watanabe M."/>
            <person name="Kojima H."/>
            <person name="Fukui M."/>
        </authorList>
    </citation>
    <scope>NUCLEOTIDE SEQUENCE [LARGE SCALE GENOMIC DNA]</scope>
    <source>
        <strain evidence="4">oXyS1</strain>
    </source>
</reference>
<name>A0A5K8A718_9BACT</name>
<feature type="domain" description="Histone deacetylase" evidence="2">
    <location>
        <begin position="23"/>
        <end position="155"/>
    </location>
</feature>
<dbReference type="GO" id="GO:0040029">
    <property type="term" value="P:epigenetic regulation of gene expression"/>
    <property type="evidence" value="ECO:0007669"/>
    <property type="project" value="TreeGrafter"/>
</dbReference>
<dbReference type="InterPro" id="IPR023801">
    <property type="entry name" value="His_deacetylse_dom"/>
</dbReference>
<evidence type="ECO:0000313" key="3">
    <source>
        <dbReference type="EMBL" id="BBO88423.1"/>
    </source>
</evidence>
<dbReference type="Gene3D" id="3.40.800.20">
    <property type="entry name" value="Histone deacetylase domain"/>
    <property type="match status" value="2"/>
</dbReference>
<dbReference type="Proteomes" id="UP000422108">
    <property type="component" value="Chromosome"/>
</dbReference>
<dbReference type="RefSeq" id="WP_155309735.1">
    <property type="nucleotide sequence ID" value="NZ_AP021879.1"/>
</dbReference>
<proteinExistence type="inferred from homology"/>
<dbReference type="PANTHER" id="PTHR10625">
    <property type="entry name" value="HISTONE DEACETYLASE HDAC1-RELATED"/>
    <property type="match status" value="1"/>
</dbReference>
<keyword evidence="4" id="KW-1185">Reference proteome</keyword>
<gene>
    <name evidence="3" type="ORF">DSCOOX_16030</name>
</gene>
<dbReference type="SUPFAM" id="SSF52768">
    <property type="entry name" value="Arginase/deacetylase"/>
    <property type="match status" value="1"/>
</dbReference>
<protein>
    <recommendedName>
        <fullName evidence="2">Histone deacetylase domain-containing protein</fullName>
    </recommendedName>
</protein>
<comment type="similarity">
    <text evidence="1">Belongs to the histone deacetylase family.</text>
</comment>
<dbReference type="AlphaFoldDB" id="A0A5K8A718"/>
<dbReference type="EMBL" id="AP021879">
    <property type="protein sequence ID" value="BBO88423.1"/>
    <property type="molecule type" value="Genomic_DNA"/>
</dbReference>
<sequence length="249" mass="26834">MKVIYSHSFYPVYTSDPAAEAGRIEAVMNALPAGTELIEAEPATEAQIALAHTIEHIEFVRQEGLYDIAALAAGGAIQAARLGLEAPAFGAIRPPGHHASGDSCWGFCYFNNMAVALLTLKDEGLIETAAILDFDLHYGDGNVNILDHSSWVTICNPTSRTRDRYLREVETFIEAHPADIIGISAGFDHHINDWGRLLLTQDYHAMGRMVINSARKNSGGCFAILEGGYNHDVLGQNAAALIDGLSPSS</sequence>